<reference evidence="3 4" key="1">
    <citation type="submission" date="2015-01" db="EMBL/GenBank/DDBJ databases">
        <title>The Genome Sequence of Cladophialophora immunda CBS83496.</title>
        <authorList>
            <consortium name="The Broad Institute Genomics Platform"/>
            <person name="Cuomo C."/>
            <person name="de Hoog S."/>
            <person name="Gorbushina A."/>
            <person name="Stielow B."/>
            <person name="Teixiera M."/>
            <person name="Abouelleil A."/>
            <person name="Chapman S.B."/>
            <person name="Priest M."/>
            <person name="Young S.K."/>
            <person name="Wortman J."/>
            <person name="Nusbaum C."/>
            <person name="Birren B."/>
        </authorList>
    </citation>
    <scope>NUCLEOTIDE SEQUENCE [LARGE SCALE GENOMIC DNA]</scope>
    <source>
        <strain evidence="3 4">CBS 83496</strain>
    </source>
</reference>
<proteinExistence type="predicted"/>
<evidence type="ECO:0000313" key="3">
    <source>
        <dbReference type="EMBL" id="KIW30470.1"/>
    </source>
</evidence>
<dbReference type="Proteomes" id="UP000054466">
    <property type="component" value="Unassembled WGS sequence"/>
</dbReference>
<dbReference type="Pfam" id="PF13669">
    <property type="entry name" value="Glyoxalase_4"/>
    <property type="match status" value="1"/>
</dbReference>
<dbReference type="Gene3D" id="3.10.180.10">
    <property type="entry name" value="2,3-Dihydroxybiphenyl 1,2-Dioxygenase, domain 1"/>
    <property type="match status" value="1"/>
</dbReference>
<accession>A0A0D2CK78</accession>
<protein>
    <recommendedName>
        <fullName evidence="2">VOC domain-containing protein</fullName>
    </recommendedName>
</protein>
<dbReference type="InterPro" id="IPR051785">
    <property type="entry name" value="MMCE/EMCE_epimerase"/>
</dbReference>
<keyword evidence="1" id="KW-0479">Metal-binding</keyword>
<dbReference type="SUPFAM" id="SSF54593">
    <property type="entry name" value="Glyoxalase/Bleomycin resistance protein/Dihydroxybiphenyl dioxygenase"/>
    <property type="match status" value="1"/>
</dbReference>
<dbReference type="InterPro" id="IPR029068">
    <property type="entry name" value="Glyas_Bleomycin-R_OHBP_Dase"/>
</dbReference>
<dbReference type="VEuPathDB" id="FungiDB:PV07_06212"/>
<dbReference type="GO" id="GO:0046491">
    <property type="term" value="P:L-methylmalonyl-CoA metabolic process"/>
    <property type="evidence" value="ECO:0007669"/>
    <property type="project" value="TreeGrafter"/>
</dbReference>
<evidence type="ECO:0000313" key="4">
    <source>
        <dbReference type="Proteomes" id="UP000054466"/>
    </source>
</evidence>
<sequence length="179" mass="19837">MSRLFGTYRQNGYIVDDLEKAIEYWTEKMGVGPFFLLPSIALGEFSYRGSTVKPVLDIALANFGDVQIELIQPKDDTPSPYRDFLRSKGPGLHHISVWSDNFDDHLRRLGDLGLRPDCTGQIEGGPRFCYFDAAETRGTTIEIADSALETGLRDIAAKIHAASVGWDGSDPVRDASQLK</sequence>
<evidence type="ECO:0000259" key="2">
    <source>
        <dbReference type="PROSITE" id="PS51819"/>
    </source>
</evidence>
<dbReference type="EMBL" id="KN847042">
    <property type="protein sequence ID" value="KIW30470.1"/>
    <property type="molecule type" value="Genomic_DNA"/>
</dbReference>
<dbReference type="InterPro" id="IPR037523">
    <property type="entry name" value="VOC_core"/>
</dbReference>
<keyword evidence="4" id="KW-1185">Reference proteome</keyword>
<dbReference type="GeneID" id="27345406"/>
<dbReference type="HOGENOM" id="CLU_046006_3_0_1"/>
<dbReference type="PANTHER" id="PTHR43048">
    <property type="entry name" value="METHYLMALONYL-COA EPIMERASE"/>
    <property type="match status" value="1"/>
</dbReference>
<dbReference type="RefSeq" id="XP_016250686.1">
    <property type="nucleotide sequence ID" value="XM_016393167.1"/>
</dbReference>
<evidence type="ECO:0000256" key="1">
    <source>
        <dbReference type="ARBA" id="ARBA00022723"/>
    </source>
</evidence>
<dbReference type="PANTHER" id="PTHR43048:SF3">
    <property type="entry name" value="METHYLMALONYL-COA EPIMERASE, MITOCHONDRIAL"/>
    <property type="match status" value="1"/>
</dbReference>
<feature type="domain" description="VOC" evidence="2">
    <location>
        <begin position="7"/>
        <end position="146"/>
    </location>
</feature>
<dbReference type="GO" id="GO:0004493">
    <property type="term" value="F:methylmalonyl-CoA epimerase activity"/>
    <property type="evidence" value="ECO:0007669"/>
    <property type="project" value="TreeGrafter"/>
</dbReference>
<organism evidence="3 4">
    <name type="scientific">Cladophialophora immunda</name>
    <dbReference type="NCBI Taxonomy" id="569365"/>
    <lineage>
        <taxon>Eukaryota</taxon>
        <taxon>Fungi</taxon>
        <taxon>Dikarya</taxon>
        <taxon>Ascomycota</taxon>
        <taxon>Pezizomycotina</taxon>
        <taxon>Eurotiomycetes</taxon>
        <taxon>Chaetothyriomycetidae</taxon>
        <taxon>Chaetothyriales</taxon>
        <taxon>Herpotrichiellaceae</taxon>
        <taxon>Cladophialophora</taxon>
    </lineage>
</organism>
<dbReference type="PROSITE" id="PS51819">
    <property type="entry name" value="VOC"/>
    <property type="match status" value="1"/>
</dbReference>
<dbReference type="AlphaFoldDB" id="A0A0D2CK78"/>
<dbReference type="GO" id="GO:0046872">
    <property type="term" value="F:metal ion binding"/>
    <property type="evidence" value="ECO:0007669"/>
    <property type="project" value="UniProtKB-KW"/>
</dbReference>
<name>A0A0D2CK78_9EURO</name>
<dbReference type="OrthoDB" id="504708at2759"/>
<gene>
    <name evidence="3" type="ORF">PV07_06212</name>
</gene>